<gene>
    <name evidence="2" type="ORF">MNBD_GAMMA23-1386</name>
</gene>
<evidence type="ECO:0000256" key="1">
    <source>
        <dbReference type="SAM" id="Phobius"/>
    </source>
</evidence>
<feature type="transmembrane region" description="Helical" evidence="1">
    <location>
        <begin position="132"/>
        <end position="151"/>
    </location>
</feature>
<feature type="transmembrane region" description="Helical" evidence="1">
    <location>
        <begin position="101"/>
        <end position="126"/>
    </location>
</feature>
<protein>
    <submittedName>
        <fullName evidence="2">Uncharacterized protein</fullName>
    </submittedName>
</protein>
<feature type="transmembrane region" description="Helical" evidence="1">
    <location>
        <begin position="54"/>
        <end position="73"/>
    </location>
</feature>
<feature type="transmembrane region" description="Helical" evidence="1">
    <location>
        <begin position="348"/>
        <end position="367"/>
    </location>
</feature>
<dbReference type="Gene3D" id="1.20.1740.10">
    <property type="entry name" value="Amino acid/polyamine transporter I"/>
    <property type="match status" value="1"/>
</dbReference>
<keyword evidence="1" id="KW-0812">Transmembrane</keyword>
<proteinExistence type="predicted"/>
<feature type="transmembrane region" description="Helical" evidence="1">
    <location>
        <begin position="32"/>
        <end position="48"/>
    </location>
</feature>
<name>A0A3B1ABF0_9ZZZZ</name>
<evidence type="ECO:0000313" key="2">
    <source>
        <dbReference type="EMBL" id="VAW96957.1"/>
    </source>
</evidence>
<keyword evidence="1" id="KW-1133">Transmembrane helix</keyword>
<dbReference type="AlphaFoldDB" id="A0A3B1ABF0"/>
<sequence>MSANHSADQDSCNIEAGASTVRSIVPAMSTPLASIFGSGFLVVVPILASAVGPYAILAMTVVAFVAFFVGKIVRHNILCAEPVLAKGSQKFTLITERLSDFALVAAYVVSVCLYIHILSSFVLASFELDNAFNNSLMTTIIIGVITIIGLFGGLKPLEHLERWALYVTLVILAVLLILFAVYDAKQFLSQGYFTLPDMPQRSAWEIITIVAGTLIVVQGFETTRYLGKSFDTATRIRASRWSQYFSLSIYVLFVALALPIVSVLNGNYAENSLITLAATASILLPLPLIIAASMSQFSAAVADTLAAAANMQEATQQRLSARWGYLLVGVSAMTLAWSGSTFEIITLASRAFAFYYLLQCLVAFSVCRNVRERILFVFIALILGFVLLFAVPAG</sequence>
<organism evidence="2">
    <name type="scientific">hydrothermal vent metagenome</name>
    <dbReference type="NCBI Taxonomy" id="652676"/>
    <lineage>
        <taxon>unclassified sequences</taxon>
        <taxon>metagenomes</taxon>
        <taxon>ecological metagenomes</taxon>
    </lineage>
</organism>
<feature type="transmembrane region" description="Helical" evidence="1">
    <location>
        <begin position="241"/>
        <end position="261"/>
    </location>
</feature>
<keyword evidence="1" id="KW-0472">Membrane</keyword>
<feature type="transmembrane region" description="Helical" evidence="1">
    <location>
        <begin position="273"/>
        <end position="302"/>
    </location>
</feature>
<feature type="transmembrane region" description="Helical" evidence="1">
    <location>
        <begin position="374"/>
        <end position="393"/>
    </location>
</feature>
<feature type="transmembrane region" description="Helical" evidence="1">
    <location>
        <begin position="202"/>
        <end position="220"/>
    </location>
</feature>
<feature type="transmembrane region" description="Helical" evidence="1">
    <location>
        <begin position="163"/>
        <end position="182"/>
    </location>
</feature>
<accession>A0A3B1ABF0</accession>
<dbReference type="EMBL" id="UOFT01000054">
    <property type="protein sequence ID" value="VAW96957.1"/>
    <property type="molecule type" value="Genomic_DNA"/>
</dbReference>
<reference evidence="2" key="1">
    <citation type="submission" date="2018-06" db="EMBL/GenBank/DDBJ databases">
        <authorList>
            <person name="Zhirakovskaya E."/>
        </authorList>
    </citation>
    <scope>NUCLEOTIDE SEQUENCE</scope>
</reference>
<feature type="transmembrane region" description="Helical" evidence="1">
    <location>
        <begin position="323"/>
        <end position="342"/>
    </location>
</feature>